<name>A0A7S4JAD7_9STRA</name>
<dbReference type="AlphaFoldDB" id="A0A7S4JAD7"/>
<feature type="transmembrane region" description="Helical" evidence="9">
    <location>
        <begin position="291"/>
        <end position="314"/>
    </location>
</feature>
<dbReference type="SUPFAM" id="SSF53850">
    <property type="entry name" value="Periplasmic binding protein-like II"/>
    <property type="match status" value="1"/>
</dbReference>
<keyword evidence="6" id="KW-0675">Receptor</keyword>
<keyword evidence="5 9" id="KW-0472">Membrane</keyword>
<evidence type="ECO:0000256" key="8">
    <source>
        <dbReference type="SAM" id="MobiDB-lite"/>
    </source>
</evidence>
<evidence type="ECO:0000256" key="9">
    <source>
        <dbReference type="SAM" id="Phobius"/>
    </source>
</evidence>
<feature type="region of interest" description="Disordered" evidence="8">
    <location>
        <begin position="670"/>
        <end position="695"/>
    </location>
</feature>
<evidence type="ECO:0000256" key="1">
    <source>
        <dbReference type="ARBA" id="ARBA00004651"/>
    </source>
</evidence>
<keyword evidence="3 9" id="KW-0812">Transmembrane</keyword>
<dbReference type="GO" id="GO:0005886">
    <property type="term" value="C:plasma membrane"/>
    <property type="evidence" value="ECO:0007669"/>
    <property type="project" value="UniProtKB-SubCell"/>
</dbReference>
<keyword evidence="2" id="KW-1003">Cell membrane</keyword>
<feature type="domain" description="Ionotropic glutamate receptor C-terminal" evidence="10">
    <location>
        <begin position="291"/>
        <end position="450"/>
    </location>
</feature>
<dbReference type="InterPro" id="IPR001320">
    <property type="entry name" value="Iontro_rcpt_C"/>
</dbReference>
<feature type="region of interest" description="Disordered" evidence="8">
    <location>
        <begin position="635"/>
        <end position="658"/>
    </location>
</feature>
<sequence length="695" mass="77030">MATSGKEGCPCINTTNTLASSSDRYCVLDNGDPGVQLTIDGSCVPPNYGSSSCLQHDLMYDPICSMDTDHLGESIIPAYCFRPWCYVDIVKCKKDSEERAFRSSYFEVDSGVDVYYSYSTCNSTAEDWLTAEEGIVGSPPLGGVDILGIVPAFMDPMMYKRDSDGKIVLDSSGPEFFNDSIPWEGVYIKYIRDIIRISEGDISSINITHRSRASKLVHPTSSYTSAVQDLQDGLADMAIGPFWVTGQRLKMTAFTLPIVYDKTYLVIPRPGTTQTLSQQTEKVIMPFSKGLWGLVIGIIFAAALLSVWFTDSVRNARTNDRRESMQANMKRRKMAYVRLTMDSFLEKGLFFCSAGVEQDGSTSLPNKILLFGFGFFILISVSAYVANLAAFLTLNSAEYVRTMEEAVAAKYKICAHPAIQTELEVGWPDAIFYFHKDANEFPGMLDDYLAGKCNALVVGHEDTSMDAGFLERLCEIDLVYTESVVAEIPQAFPIRSDIASGFSYWMYQGERRGVTLQTAKDEFAQDISCNVRISAEEDTQGSEYDEITIKNMFFPIMFFTSCATLAVLLQIKHQYNESKGKTSALGRKSTLNLVSESTGRKQSLSFGKRGQKLSFGSKDNEDDVFIQDGAMMRKYGEDKEEEKEDGGEEMITPTSFMAGVADEGRRKVRFGLDGDAPRHNGGHSVRFSLNDGATG</sequence>
<feature type="transmembrane region" description="Helical" evidence="9">
    <location>
        <begin position="368"/>
        <end position="394"/>
    </location>
</feature>
<dbReference type="Gene3D" id="3.40.190.10">
    <property type="entry name" value="Periplasmic binding protein-like II"/>
    <property type="match status" value="1"/>
</dbReference>
<dbReference type="PANTHER" id="PTHR42643">
    <property type="entry name" value="IONOTROPIC RECEPTOR 20A-RELATED"/>
    <property type="match status" value="1"/>
</dbReference>
<evidence type="ECO:0000256" key="6">
    <source>
        <dbReference type="ARBA" id="ARBA00023170"/>
    </source>
</evidence>
<dbReference type="Gene3D" id="1.10.287.70">
    <property type="match status" value="1"/>
</dbReference>
<evidence type="ECO:0000256" key="7">
    <source>
        <dbReference type="ARBA" id="ARBA00023180"/>
    </source>
</evidence>
<evidence type="ECO:0000259" key="10">
    <source>
        <dbReference type="Pfam" id="PF00060"/>
    </source>
</evidence>
<evidence type="ECO:0000256" key="5">
    <source>
        <dbReference type="ARBA" id="ARBA00023136"/>
    </source>
</evidence>
<reference evidence="11" key="1">
    <citation type="submission" date="2021-01" db="EMBL/GenBank/DDBJ databases">
        <authorList>
            <person name="Corre E."/>
            <person name="Pelletier E."/>
            <person name="Niang G."/>
            <person name="Scheremetjew M."/>
            <person name="Finn R."/>
            <person name="Kale V."/>
            <person name="Holt S."/>
            <person name="Cochrane G."/>
            <person name="Meng A."/>
            <person name="Brown T."/>
            <person name="Cohen L."/>
        </authorList>
    </citation>
    <scope>NUCLEOTIDE SEQUENCE</scope>
    <source>
        <strain evidence="11">Isolate 1302-5</strain>
    </source>
</reference>
<dbReference type="InterPro" id="IPR052192">
    <property type="entry name" value="Insect_Ionotropic_Sensory_Rcpt"/>
</dbReference>
<proteinExistence type="predicted"/>
<evidence type="ECO:0000256" key="4">
    <source>
        <dbReference type="ARBA" id="ARBA00022989"/>
    </source>
</evidence>
<comment type="subcellular location">
    <subcellularLocation>
        <location evidence="1">Cell membrane</location>
        <topology evidence="1">Multi-pass membrane protein</topology>
    </subcellularLocation>
</comment>
<protein>
    <recommendedName>
        <fullName evidence="10">Ionotropic glutamate receptor C-terminal domain-containing protein</fullName>
    </recommendedName>
</protein>
<keyword evidence="4 9" id="KW-1133">Transmembrane helix</keyword>
<keyword evidence="7" id="KW-0325">Glycoprotein</keyword>
<accession>A0A7S4JAD7</accession>
<dbReference type="Pfam" id="PF00060">
    <property type="entry name" value="Lig_chan"/>
    <property type="match status" value="1"/>
</dbReference>
<dbReference type="EMBL" id="HBKQ01036149">
    <property type="protein sequence ID" value="CAE2257429.1"/>
    <property type="molecule type" value="Transcribed_RNA"/>
</dbReference>
<dbReference type="GO" id="GO:0015276">
    <property type="term" value="F:ligand-gated monoatomic ion channel activity"/>
    <property type="evidence" value="ECO:0007669"/>
    <property type="project" value="InterPro"/>
</dbReference>
<evidence type="ECO:0000313" key="11">
    <source>
        <dbReference type="EMBL" id="CAE2257429.1"/>
    </source>
</evidence>
<evidence type="ECO:0000256" key="3">
    <source>
        <dbReference type="ARBA" id="ARBA00022692"/>
    </source>
</evidence>
<gene>
    <name evidence="11" type="ORF">OAUR00152_LOCUS24863</name>
</gene>
<feature type="compositionally biased region" description="Acidic residues" evidence="8">
    <location>
        <begin position="638"/>
        <end position="648"/>
    </location>
</feature>
<evidence type="ECO:0000256" key="2">
    <source>
        <dbReference type="ARBA" id="ARBA00022475"/>
    </source>
</evidence>
<dbReference type="PANTHER" id="PTHR42643:SF39">
    <property type="entry name" value="IONOTROPIC RECEPTOR 56A-RELATED"/>
    <property type="match status" value="1"/>
</dbReference>
<organism evidence="11">
    <name type="scientific">Odontella aurita</name>
    <dbReference type="NCBI Taxonomy" id="265563"/>
    <lineage>
        <taxon>Eukaryota</taxon>
        <taxon>Sar</taxon>
        <taxon>Stramenopiles</taxon>
        <taxon>Ochrophyta</taxon>
        <taxon>Bacillariophyta</taxon>
        <taxon>Mediophyceae</taxon>
        <taxon>Biddulphiophycidae</taxon>
        <taxon>Eupodiscales</taxon>
        <taxon>Odontellaceae</taxon>
        <taxon>Odontella</taxon>
    </lineage>
</organism>